<dbReference type="GO" id="GO:0006396">
    <property type="term" value="P:RNA processing"/>
    <property type="evidence" value="ECO:0007669"/>
    <property type="project" value="InterPro"/>
</dbReference>
<dbReference type="SUPFAM" id="SSF75217">
    <property type="entry name" value="alpha/beta knot"/>
    <property type="match status" value="1"/>
</dbReference>
<dbReference type="KEGG" id="ccu:Ccur_04950"/>
<dbReference type="EMBL" id="CP001682">
    <property type="protein sequence ID" value="ACU94216.1"/>
    <property type="molecule type" value="Genomic_DNA"/>
</dbReference>
<sequence length="303" mass="33449">MEQIYPHTPDSALSLQSAYAPSAGLELIHPDTIDDSRLDPYRRTSDMLLRERGLFIAESDKVINRALDAGVHLRSLFLEEKWLAKTRPVLDRLGHEHTAKAIPVFIVTHEQFRAVTGYEVTRGALAVFERLVLPRPEALLKNARRVAILEDIVNYTNIGAAFRSAAALSIDAVLLTPSCHDPLYRRAARVSMGTVFQVPWTRIGAKAHSGSTGDWVESGIDLLHRFGFKTVALALDDDALPLNDARFAACERLALVLGTEGDGLAEQTRMLCDWMARIPMAPGIDSLNVAAASAVAFWETRIR</sequence>
<dbReference type="GO" id="GO:0003723">
    <property type="term" value="F:RNA binding"/>
    <property type="evidence" value="ECO:0007669"/>
    <property type="project" value="InterPro"/>
</dbReference>
<name>C7MMS6_CRYCD</name>
<evidence type="ECO:0000259" key="3">
    <source>
        <dbReference type="Pfam" id="PF00588"/>
    </source>
</evidence>
<dbReference type="CDD" id="cd18095">
    <property type="entry name" value="SpoU-like_rRNA-MTase"/>
    <property type="match status" value="1"/>
</dbReference>
<dbReference type="InterPro" id="IPR029026">
    <property type="entry name" value="tRNA_m1G_MTases_N"/>
</dbReference>
<accession>C7MMS6</accession>
<gene>
    <name evidence="4" type="ordered locus">Ccur_04950</name>
</gene>
<protein>
    <submittedName>
        <fullName evidence="4">rRNA methylase</fullName>
    </submittedName>
</protein>
<evidence type="ECO:0000313" key="4">
    <source>
        <dbReference type="EMBL" id="ACU94216.1"/>
    </source>
</evidence>
<dbReference type="Gene3D" id="3.40.1280.10">
    <property type="match status" value="1"/>
</dbReference>
<dbReference type="Proteomes" id="UP000000954">
    <property type="component" value="Chromosome"/>
</dbReference>
<reference evidence="4 5" key="1">
    <citation type="journal article" date="2009" name="Stand. Genomic Sci.">
        <title>Complete genome sequence of Cryptobacterium curtum type strain (12-3).</title>
        <authorList>
            <person name="Mavrommatis K."/>
            <person name="Pukall R."/>
            <person name="Rohde C."/>
            <person name="Chen F."/>
            <person name="Sims D."/>
            <person name="Brettin T."/>
            <person name="Kuske C."/>
            <person name="Detter J.C."/>
            <person name="Han C."/>
            <person name="Lapidus A."/>
            <person name="Copeland A."/>
            <person name="Glavina Del Rio T."/>
            <person name="Nolan M."/>
            <person name="Lucas S."/>
            <person name="Tice H."/>
            <person name="Cheng J.F."/>
            <person name="Bruce D."/>
            <person name="Goodwin L."/>
            <person name="Pitluck S."/>
            <person name="Ovchinnikova G."/>
            <person name="Pati A."/>
            <person name="Ivanova N."/>
            <person name="Chen A."/>
            <person name="Palaniappan K."/>
            <person name="Chain P."/>
            <person name="D'haeseleer P."/>
            <person name="Goker M."/>
            <person name="Bristow J."/>
            <person name="Eisen J.A."/>
            <person name="Markowitz V."/>
            <person name="Hugenholtz P."/>
            <person name="Rohde M."/>
            <person name="Klenk H.P."/>
            <person name="Kyrpides N.C."/>
        </authorList>
    </citation>
    <scope>NUCLEOTIDE SEQUENCE [LARGE SCALE GENOMIC DNA]</scope>
    <source>
        <strain evidence="5">ATCC 700683 / DSM 15641 / 12-3</strain>
    </source>
</reference>
<dbReference type="InterPro" id="IPR051259">
    <property type="entry name" value="rRNA_Methyltransferase"/>
</dbReference>
<dbReference type="GO" id="GO:0032259">
    <property type="term" value="P:methylation"/>
    <property type="evidence" value="ECO:0007669"/>
    <property type="project" value="UniProtKB-KW"/>
</dbReference>
<evidence type="ECO:0000256" key="2">
    <source>
        <dbReference type="ARBA" id="ARBA00022679"/>
    </source>
</evidence>
<dbReference type="GO" id="GO:0008173">
    <property type="term" value="F:RNA methyltransferase activity"/>
    <property type="evidence" value="ECO:0007669"/>
    <property type="project" value="InterPro"/>
</dbReference>
<dbReference type="AlphaFoldDB" id="C7MMS6"/>
<dbReference type="SUPFAM" id="SSF55315">
    <property type="entry name" value="L30e-like"/>
    <property type="match status" value="1"/>
</dbReference>
<keyword evidence="5" id="KW-1185">Reference proteome</keyword>
<dbReference type="STRING" id="469378.Ccur_04950"/>
<evidence type="ECO:0000256" key="1">
    <source>
        <dbReference type="ARBA" id="ARBA00022603"/>
    </source>
</evidence>
<dbReference type="HOGENOM" id="CLU_021322_3_3_11"/>
<keyword evidence="2" id="KW-0808">Transferase</keyword>
<dbReference type="InterPro" id="IPR001537">
    <property type="entry name" value="SpoU_MeTrfase"/>
</dbReference>
<dbReference type="PANTHER" id="PTHR43191:SF12">
    <property type="entry name" value="RRNA METHYLASE"/>
    <property type="match status" value="1"/>
</dbReference>
<evidence type="ECO:0000313" key="5">
    <source>
        <dbReference type="Proteomes" id="UP000000954"/>
    </source>
</evidence>
<proteinExistence type="predicted"/>
<feature type="domain" description="tRNA/rRNA methyltransferase SpoU type" evidence="3">
    <location>
        <begin position="146"/>
        <end position="297"/>
    </location>
</feature>
<dbReference type="InterPro" id="IPR029064">
    <property type="entry name" value="Ribosomal_eL30-like_sf"/>
</dbReference>
<organism evidence="4 5">
    <name type="scientific">Cryptobacterium curtum (strain ATCC 700683 / DSM 15641 / CCUG 43107 / 12-3)</name>
    <dbReference type="NCBI Taxonomy" id="469378"/>
    <lineage>
        <taxon>Bacteria</taxon>
        <taxon>Bacillati</taxon>
        <taxon>Actinomycetota</taxon>
        <taxon>Coriobacteriia</taxon>
        <taxon>Eggerthellales</taxon>
        <taxon>Eggerthellaceae</taxon>
        <taxon>Cryptobacterium</taxon>
    </lineage>
</organism>
<keyword evidence="1 4" id="KW-0489">Methyltransferase</keyword>
<dbReference type="Pfam" id="PF00588">
    <property type="entry name" value="SpoU_methylase"/>
    <property type="match status" value="1"/>
</dbReference>
<dbReference type="PANTHER" id="PTHR43191">
    <property type="entry name" value="RRNA METHYLTRANSFERASE 3"/>
    <property type="match status" value="1"/>
</dbReference>
<dbReference type="Gene3D" id="3.30.1330.30">
    <property type="match status" value="1"/>
</dbReference>
<dbReference type="InterPro" id="IPR029028">
    <property type="entry name" value="Alpha/beta_knot_MTases"/>
</dbReference>
<dbReference type="eggNOG" id="COG0566">
    <property type="taxonomic scope" value="Bacteria"/>
</dbReference>